<dbReference type="PRINTS" id="PR00455">
    <property type="entry name" value="HTHTETR"/>
</dbReference>
<sequence length="205" mass="22481">MTGRVAAMPTARRPQQRRSVATRERLLEAAYESLLEGGYGAATVGDVQQRAGVARGTLLHHFPTRDLLMAGVVEDVVERRLKLSAAADDASAPAGWNDVVDLVWTELRSPAFAVLLELWVAARTDDDLRESLVPMQERIYDTVHRSVIRLVGPSHPRAPILVQFTINLLTGAHLAGILRSRSGTSSVVEAWKHALRELAAPPRRS</sequence>
<dbReference type="InterPro" id="IPR050109">
    <property type="entry name" value="HTH-type_TetR-like_transc_reg"/>
</dbReference>
<evidence type="ECO:0000256" key="3">
    <source>
        <dbReference type="ARBA" id="ARBA00023163"/>
    </source>
</evidence>
<evidence type="ECO:0000313" key="7">
    <source>
        <dbReference type="Proteomes" id="UP000067689"/>
    </source>
</evidence>
<keyword evidence="2 4" id="KW-0238">DNA-binding</keyword>
<dbReference type="GO" id="GO:0003700">
    <property type="term" value="F:DNA-binding transcription factor activity"/>
    <property type="evidence" value="ECO:0007669"/>
    <property type="project" value="TreeGrafter"/>
</dbReference>
<organism evidence="6 7">
    <name type="scientific">Aeromicrobium erythreum</name>
    <dbReference type="NCBI Taxonomy" id="2041"/>
    <lineage>
        <taxon>Bacteria</taxon>
        <taxon>Bacillati</taxon>
        <taxon>Actinomycetota</taxon>
        <taxon>Actinomycetes</taxon>
        <taxon>Propionibacteriales</taxon>
        <taxon>Nocardioidaceae</taxon>
        <taxon>Aeromicrobium</taxon>
    </lineage>
</organism>
<dbReference type="Gene3D" id="1.10.357.10">
    <property type="entry name" value="Tetracycline Repressor, domain 2"/>
    <property type="match status" value="1"/>
</dbReference>
<protein>
    <recommendedName>
        <fullName evidence="5">HTH tetR-type domain-containing protein</fullName>
    </recommendedName>
</protein>
<evidence type="ECO:0000259" key="5">
    <source>
        <dbReference type="PROSITE" id="PS50977"/>
    </source>
</evidence>
<dbReference type="PROSITE" id="PS50977">
    <property type="entry name" value="HTH_TETR_2"/>
    <property type="match status" value="1"/>
</dbReference>
<evidence type="ECO:0000256" key="4">
    <source>
        <dbReference type="PROSITE-ProRule" id="PRU00335"/>
    </source>
</evidence>
<dbReference type="KEGG" id="aer:AERYTH_16835"/>
<keyword evidence="1" id="KW-0805">Transcription regulation</keyword>
<dbReference type="PATRIC" id="fig|2041.4.peg.3522"/>
<feature type="domain" description="HTH tetR-type" evidence="5">
    <location>
        <begin position="20"/>
        <end position="80"/>
    </location>
</feature>
<dbReference type="InterPro" id="IPR001647">
    <property type="entry name" value="HTH_TetR"/>
</dbReference>
<dbReference type="AlphaFoldDB" id="A0A0U4DDT0"/>
<gene>
    <name evidence="6" type="ORF">AERYTH_16835</name>
</gene>
<accession>A0A0U4DDT0</accession>
<name>A0A0U4DDT0_9ACTN</name>
<dbReference type="Pfam" id="PF00440">
    <property type="entry name" value="TetR_N"/>
    <property type="match status" value="1"/>
</dbReference>
<dbReference type="InterPro" id="IPR009057">
    <property type="entry name" value="Homeodomain-like_sf"/>
</dbReference>
<dbReference type="GO" id="GO:0000976">
    <property type="term" value="F:transcription cis-regulatory region binding"/>
    <property type="evidence" value="ECO:0007669"/>
    <property type="project" value="TreeGrafter"/>
</dbReference>
<keyword evidence="7" id="KW-1185">Reference proteome</keyword>
<dbReference type="PANTHER" id="PTHR30055">
    <property type="entry name" value="HTH-TYPE TRANSCRIPTIONAL REGULATOR RUTR"/>
    <property type="match status" value="1"/>
</dbReference>
<dbReference type="STRING" id="2041.AERYTH_16835"/>
<dbReference type="SUPFAM" id="SSF46689">
    <property type="entry name" value="Homeodomain-like"/>
    <property type="match status" value="1"/>
</dbReference>
<feature type="DNA-binding region" description="H-T-H motif" evidence="4">
    <location>
        <begin position="43"/>
        <end position="62"/>
    </location>
</feature>
<dbReference type="EMBL" id="CP011502">
    <property type="protein sequence ID" value="ALX06242.1"/>
    <property type="molecule type" value="Genomic_DNA"/>
</dbReference>
<dbReference type="PANTHER" id="PTHR30055:SF234">
    <property type="entry name" value="HTH-TYPE TRANSCRIPTIONAL REGULATOR BETI"/>
    <property type="match status" value="1"/>
</dbReference>
<evidence type="ECO:0000256" key="2">
    <source>
        <dbReference type="ARBA" id="ARBA00023125"/>
    </source>
</evidence>
<evidence type="ECO:0000256" key="1">
    <source>
        <dbReference type="ARBA" id="ARBA00023015"/>
    </source>
</evidence>
<dbReference type="Proteomes" id="UP000067689">
    <property type="component" value="Chromosome"/>
</dbReference>
<proteinExistence type="predicted"/>
<evidence type="ECO:0000313" key="6">
    <source>
        <dbReference type="EMBL" id="ALX06242.1"/>
    </source>
</evidence>
<reference evidence="6 7" key="1">
    <citation type="journal article" date="1991" name="Int. J. Syst. Bacteriol.">
        <title>Description of the erythromycin-producing bacterium Arthrobacter sp. strain NRRL B-3381 as Aeromicrobium erythreum gen. nov., sp. nov.</title>
        <authorList>
            <person name="Miller E.S."/>
            <person name="Woese C.R."/>
            <person name="Brenner S."/>
        </authorList>
    </citation>
    <scope>NUCLEOTIDE SEQUENCE [LARGE SCALE GENOMIC DNA]</scope>
    <source>
        <strain evidence="6 7">AR18</strain>
    </source>
</reference>
<keyword evidence="3" id="KW-0804">Transcription</keyword>